<dbReference type="NCBIfam" id="TIGR00466">
    <property type="entry name" value="kdsB"/>
    <property type="match status" value="1"/>
</dbReference>
<dbReference type="AlphaFoldDB" id="A0A953N5L1"/>
<dbReference type="GO" id="GO:0005829">
    <property type="term" value="C:cytosol"/>
    <property type="evidence" value="ECO:0007669"/>
    <property type="project" value="TreeGrafter"/>
</dbReference>
<organism evidence="6 7">
    <name type="scientific">Zwartia hollandica</name>
    <dbReference type="NCBI Taxonomy" id="324606"/>
    <lineage>
        <taxon>Bacteria</taxon>
        <taxon>Pseudomonadati</taxon>
        <taxon>Pseudomonadota</taxon>
        <taxon>Betaproteobacteria</taxon>
        <taxon>Burkholderiales</taxon>
        <taxon>Alcaligenaceae</taxon>
        <taxon>Zwartia</taxon>
    </lineage>
</organism>
<dbReference type="FunFam" id="3.90.550.10:FF:000011">
    <property type="entry name" value="3-deoxy-manno-octulosonate cytidylyltransferase"/>
    <property type="match status" value="1"/>
</dbReference>
<proteinExistence type="inferred from homology"/>
<evidence type="ECO:0000256" key="2">
    <source>
        <dbReference type="ARBA" id="ARBA00022679"/>
    </source>
</evidence>
<dbReference type="InterPro" id="IPR003329">
    <property type="entry name" value="Cytidylyl_trans"/>
</dbReference>
<dbReference type="NCBIfam" id="NF009905">
    <property type="entry name" value="PRK13368.1"/>
    <property type="match status" value="1"/>
</dbReference>
<evidence type="ECO:0000256" key="4">
    <source>
        <dbReference type="ARBA" id="ARBA00022985"/>
    </source>
</evidence>
<comment type="caution">
    <text evidence="6">The sequence shown here is derived from an EMBL/GenBank/DDBJ whole genome shotgun (WGS) entry which is preliminary data.</text>
</comment>
<dbReference type="InterPro" id="IPR004528">
    <property type="entry name" value="KdsB"/>
</dbReference>
<dbReference type="NCBIfam" id="NF003952">
    <property type="entry name" value="PRK05450.1-5"/>
    <property type="match status" value="1"/>
</dbReference>
<dbReference type="CDD" id="cd02517">
    <property type="entry name" value="CMP-KDO-Synthetase"/>
    <property type="match status" value="1"/>
</dbReference>
<keyword evidence="4 5" id="KW-0448">Lipopolysaccharide biosynthesis</keyword>
<dbReference type="GO" id="GO:0033468">
    <property type="term" value="P:CMP-keto-3-deoxy-D-manno-octulosonic acid biosynthetic process"/>
    <property type="evidence" value="ECO:0007669"/>
    <property type="project" value="UniProtKB-UniRule"/>
</dbReference>
<protein>
    <recommendedName>
        <fullName evidence="5">3-deoxy-manno-octulosonate cytidylyltransferase</fullName>
        <ecNumber evidence="5">2.7.7.38</ecNumber>
    </recommendedName>
    <alternativeName>
        <fullName evidence="5">CMP-2-keto-3-deoxyoctulosonic acid synthase</fullName>
        <shortName evidence="5">CKS</shortName>
        <shortName evidence="5">CMP-KDO synthase</shortName>
    </alternativeName>
</protein>
<dbReference type="RefSeq" id="WP_259659764.1">
    <property type="nucleotide sequence ID" value="NZ_JAHXRI010000001.1"/>
</dbReference>
<dbReference type="GO" id="GO:0016020">
    <property type="term" value="C:membrane"/>
    <property type="evidence" value="ECO:0007669"/>
    <property type="project" value="UniProtKB-SubCell"/>
</dbReference>
<evidence type="ECO:0000256" key="5">
    <source>
        <dbReference type="HAMAP-Rule" id="MF_00057"/>
    </source>
</evidence>
<dbReference type="GO" id="GO:0009103">
    <property type="term" value="P:lipopolysaccharide biosynthetic process"/>
    <property type="evidence" value="ECO:0007669"/>
    <property type="project" value="UniProtKB-UniRule"/>
</dbReference>
<keyword evidence="2 5" id="KW-0808">Transferase</keyword>
<sequence>MHPFTVLIPARHASTRLPGKMLADVGGKPMVIRVAEQASQSRASNVVVATDHPDIANACLTFGVKCLMTLETHPSGTDRLAEAARLLSLADDAIVVNVQGDEPLIDPALINQVADLLASDSAAAIATCAAPIVDAESLFNPNIVKVVCDRQGRALYFSRAPIPWHRDALAKGERVLAPGLPARHHIGLYALRVSFLKVFPTLPPGTLEQIESLEQLRAMEHGYSIAVLPLNSHPGAGVDTSADLERVRETILQRTKPSG</sequence>
<comment type="similarity">
    <text evidence="5">Belongs to the KdsB family.</text>
</comment>
<keyword evidence="3 5" id="KW-0548">Nucleotidyltransferase</keyword>
<dbReference type="InterPro" id="IPR029044">
    <property type="entry name" value="Nucleotide-diphossugar_trans"/>
</dbReference>
<dbReference type="SUPFAM" id="SSF53448">
    <property type="entry name" value="Nucleotide-diphospho-sugar transferases"/>
    <property type="match status" value="1"/>
</dbReference>
<keyword evidence="7" id="KW-1185">Reference proteome</keyword>
<keyword evidence="5" id="KW-0963">Cytoplasm</keyword>
<comment type="subcellular location">
    <subcellularLocation>
        <location evidence="5">Cytoplasm</location>
    </subcellularLocation>
    <subcellularLocation>
        <location evidence="1">Membrane</location>
    </subcellularLocation>
</comment>
<reference evidence="6" key="1">
    <citation type="submission" date="2021-07" db="EMBL/GenBank/DDBJ databases">
        <title>New genus and species of the family Alcaligenaceae.</title>
        <authorList>
            <person name="Hahn M.W."/>
        </authorList>
    </citation>
    <scope>NUCLEOTIDE SEQUENCE</scope>
    <source>
        <strain evidence="6">LF4-65</strain>
    </source>
</reference>
<dbReference type="PANTHER" id="PTHR42866">
    <property type="entry name" value="3-DEOXY-MANNO-OCTULOSONATE CYTIDYLYLTRANSFERASE"/>
    <property type="match status" value="1"/>
</dbReference>
<accession>A0A953N5L1</accession>
<dbReference type="Pfam" id="PF02348">
    <property type="entry name" value="CTP_transf_3"/>
    <property type="match status" value="1"/>
</dbReference>
<evidence type="ECO:0000313" key="6">
    <source>
        <dbReference type="EMBL" id="MBZ1349361.1"/>
    </source>
</evidence>
<dbReference type="PANTHER" id="PTHR42866:SF2">
    <property type="entry name" value="3-DEOXY-MANNO-OCTULOSONATE CYTIDYLYLTRANSFERASE, MITOCHONDRIAL"/>
    <property type="match status" value="1"/>
</dbReference>
<evidence type="ECO:0000313" key="7">
    <source>
        <dbReference type="Proteomes" id="UP000739565"/>
    </source>
</evidence>
<comment type="function">
    <text evidence="5">Activates KDO (a required 8-carbon sugar) for incorporation into bacterial lipopolysaccharide in Gram-negative bacteria.</text>
</comment>
<dbReference type="Proteomes" id="UP000739565">
    <property type="component" value="Unassembled WGS sequence"/>
</dbReference>
<comment type="catalytic activity">
    <reaction evidence="5">
        <text>3-deoxy-alpha-D-manno-oct-2-ulosonate + CTP = CMP-3-deoxy-beta-D-manno-octulosonate + diphosphate</text>
        <dbReference type="Rhea" id="RHEA:23448"/>
        <dbReference type="ChEBI" id="CHEBI:33019"/>
        <dbReference type="ChEBI" id="CHEBI:37563"/>
        <dbReference type="ChEBI" id="CHEBI:85986"/>
        <dbReference type="ChEBI" id="CHEBI:85987"/>
        <dbReference type="EC" id="2.7.7.38"/>
    </reaction>
</comment>
<name>A0A953N5L1_9BURK</name>
<dbReference type="GO" id="GO:0008690">
    <property type="term" value="F:3-deoxy-manno-octulosonate cytidylyltransferase activity"/>
    <property type="evidence" value="ECO:0007669"/>
    <property type="project" value="UniProtKB-UniRule"/>
</dbReference>
<comment type="pathway">
    <text evidence="5">Nucleotide-sugar biosynthesis; CMP-3-deoxy-D-manno-octulosonate biosynthesis; CMP-3-deoxy-D-manno-octulosonate from 3-deoxy-D-manno-octulosonate and CTP: step 1/1.</text>
</comment>
<evidence type="ECO:0000256" key="1">
    <source>
        <dbReference type="ARBA" id="ARBA00004370"/>
    </source>
</evidence>
<gene>
    <name evidence="5 6" type="primary">kdsB</name>
    <name evidence="6" type="ORF">KZZ10_01760</name>
</gene>
<dbReference type="HAMAP" id="MF_00057">
    <property type="entry name" value="KdsB"/>
    <property type="match status" value="1"/>
</dbReference>
<dbReference type="Gene3D" id="3.90.550.10">
    <property type="entry name" value="Spore Coat Polysaccharide Biosynthesis Protein SpsA, Chain A"/>
    <property type="match status" value="1"/>
</dbReference>
<evidence type="ECO:0000256" key="3">
    <source>
        <dbReference type="ARBA" id="ARBA00022695"/>
    </source>
</evidence>
<dbReference type="EC" id="2.7.7.38" evidence="5"/>
<dbReference type="EMBL" id="JAHXRI010000001">
    <property type="protein sequence ID" value="MBZ1349361.1"/>
    <property type="molecule type" value="Genomic_DNA"/>
</dbReference>